<dbReference type="OrthoDB" id="69496at2759"/>
<dbReference type="Gene3D" id="1.10.225.10">
    <property type="entry name" value="Saposin-like"/>
    <property type="match status" value="1"/>
</dbReference>
<evidence type="ECO:0000256" key="2">
    <source>
        <dbReference type="ARBA" id="ARBA00023180"/>
    </source>
</evidence>
<dbReference type="InterPro" id="IPR051428">
    <property type="entry name" value="Sphingo_Act-Surfact_Prot"/>
</dbReference>
<feature type="chain" id="PRO_5021916508" description="Saposin B-type domain-containing protein" evidence="3">
    <location>
        <begin position="22"/>
        <end position="126"/>
    </location>
</feature>
<evidence type="ECO:0000313" key="6">
    <source>
        <dbReference type="Proteomes" id="UP000318571"/>
    </source>
</evidence>
<keyword evidence="1" id="KW-1015">Disulfide bond</keyword>
<dbReference type="Pfam" id="PF05184">
    <property type="entry name" value="SapB_1"/>
    <property type="match status" value="1"/>
</dbReference>
<dbReference type="Proteomes" id="UP000318571">
    <property type="component" value="Chromosome 1"/>
</dbReference>
<dbReference type="PROSITE" id="PS51257">
    <property type="entry name" value="PROKAR_LIPOPROTEIN"/>
    <property type="match status" value="1"/>
</dbReference>
<dbReference type="InterPro" id="IPR007856">
    <property type="entry name" value="SapB_1"/>
</dbReference>
<sequence>MKQTLALFSLVALAFSCVAVAKTIHAPKSEDVVLCGICRVIVTEIDNFLTSDQTEDDVIEFVEQVCNIFEGVSHGIAQTCKVFIEENGPAIIENLVNDNLSPDEICIDALELCDPVVNTTIIAVGY</sequence>
<evidence type="ECO:0000313" key="5">
    <source>
        <dbReference type="EMBL" id="TRY69371.1"/>
    </source>
</evidence>
<evidence type="ECO:0000256" key="3">
    <source>
        <dbReference type="SAM" id="SignalP"/>
    </source>
</evidence>
<gene>
    <name evidence="5" type="ORF">TCAL_03783</name>
</gene>
<dbReference type="PANTHER" id="PTHR11480">
    <property type="entry name" value="SAPOSIN-RELATED"/>
    <property type="match status" value="1"/>
</dbReference>
<dbReference type="InterPro" id="IPR011001">
    <property type="entry name" value="Saposin-like"/>
</dbReference>
<dbReference type="SUPFAM" id="SSF47862">
    <property type="entry name" value="Saposin"/>
    <property type="match status" value="1"/>
</dbReference>
<feature type="domain" description="Saposin B-type" evidence="4">
    <location>
        <begin position="31"/>
        <end position="117"/>
    </location>
</feature>
<evidence type="ECO:0000259" key="4">
    <source>
        <dbReference type="PROSITE" id="PS50015"/>
    </source>
</evidence>
<dbReference type="PANTHER" id="PTHR11480:SF3">
    <property type="entry name" value="BCDNA.GH08312"/>
    <property type="match status" value="1"/>
</dbReference>
<proteinExistence type="predicted"/>
<feature type="signal peptide" evidence="3">
    <location>
        <begin position="1"/>
        <end position="21"/>
    </location>
</feature>
<dbReference type="AlphaFoldDB" id="A0A553NVA8"/>
<dbReference type="InterPro" id="IPR008139">
    <property type="entry name" value="SaposinB_dom"/>
</dbReference>
<dbReference type="SMART" id="SM00741">
    <property type="entry name" value="SapB"/>
    <property type="match status" value="1"/>
</dbReference>
<dbReference type="PROSITE" id="PS50015">
    <property type="entry name" value="SAP_B"/>
    <property type="match status" value="1"/>
</dbReference>
<dbReference type="InterPro" id="IPR008138">
    <property type="entry name" value="SapB_2"/>
</dbReference>
<name>A0A553NVA8_TIGCA</name>
<comment type="caution">
    <text evidence="5">The sequence shown here is derived from an EMBL/GenBank/DDBJ whole genome shotgun (WGS) entry which is preliminary data.</text>
</comment>
<keyword evidence="3" id="KW-0732">Signal</keyword>
<dbReference type="OMA" id="VCNIFEG"/>
<reference evidence="5 6" key="1">
    <citation type="journal article" date="2018" name="Nat. Ecol. Evol.">
        <title>Genomic signatures of mitonuclear coevolution across populations of Tigriopus californicus.</title>
        <authorList>
            <person name="Barreto F.S."/>
            <person name="Watson E.T."/>
            <person name="Lima T.G."/>
            <person name="Willett C.S."/>
            <person name="Edmands S."/>
            <person name="Li W."/>
            <person name="Burton R.S."/>
        </authorList>
    </citation>
    <scope>NUCLEOTIDE SEQUENCE [LARGE SCALE GENOMIC DNA]</scope>
    <source>
        <strain evidence="5 6">San Diego</strain>
    </source>
</reference>
<accession>A0A553NVA8</accession>
<keyword evidence="2" id="KW-0325">Glycoprotein</keyword>
<dbReference type="GO" id="GO:0006629">
    <property type="term" value="P:lipid metabolic process"/>
    <property type="evidence" value="ECO:0007669"/>
    <property type="project" value="InterPro"/>
</dbReference>
<keyword evidence="6" id="KW-1185">Reference proteome</keyword>
<organism evidence="5 6">
    <name type="scientific">Tigriopus californicus</name>
    <name type="common">Marine copepod</name>
    <dbReference type="NCBI Taxonomy" id="6832"/>
    <lineage>
        <taxon>Eukaryota</taxon>
        <taxon>Metazoa</taxon>
        <taxon>Ecdysozoa</taxon>
        <taxon>Arthropoda</taxon>
        <taxon>Crustacea</taxon>
        <taxon>Multicrustacea</taxon>
        <taxon>Hexanauplia</taxon>
        <taxon>Copepoda</taxon>
        <taxon>Harpacticoida</taxon>
        <taxon>Harpacticidae</taxon>
        <taxon>Tigriopus</taxon>
    </lineage>
</organism>
<evidence type="ECO:0000256" key="1">
    <source>
        <dbReference type="ARBA" id="ARBA00023157"/>
    </source>
</evidence>
<dbReference type="Pfam" id="PF03489">
    <property type="entry name" value="SapB_2"/>
    <property type="match status" value="1"/>
</dbReference>
<dbReference type="EMBL" id="VCGU01000010">
    <property type="protein sequence ID" value="TRY69371.1"/>
    <property type="molecule type" value="Genomic_DNA"/>
</dbReference>
<protein>
    <recommendedName>
        <fullName evidence="4">Saposin B-type domain-containing protein</fullName>
    </recommendedName>
</protein>